<evidence type="ECO:0000313" key="2">
    <source>
        <dbReference type="EMBL" id="SZX77100.1"/>
    </source>
</evidence>
<keyword evidence="3" id="KW-1185">Reference proteome</keyword>
<accession>A0A383WI21</accession>
<evidence type="ECO:0000313" key="3">
    <source>
        <dbReference type="Proteomes" id="UP000256970"/>
    </source>
</evidence>
<sequence>MKVASIGVKYNKMDADTKIVCGAPAILAPGQTCDECVAVYEVVQDDLERGSVTAYIVLNVLAPWQDASKETDWTNKPTFGPSANLPFAQLAGEQSAVVEITQTANPDTLTLGTKSVTITTKFTITGNVKIQGFVGKAESGATLLCEKEAPEQVLNPGASVECEHIVEFADQAAFEAGFSQNASLSGTYSKNGATTDYTNSALFELMATPAADMTVALDCGDLSAASPGTVTCKTNVANTGNWRLENLSFSNGNSGADVSGCSTAIVLQPGNSHLCDAVVSITQPDFDSATATTALKSVHVDVEAALTGKDKKVQGSAVGNIPLSITPGVKVEVVATPTTIKPTLDPNGMPSTVKCP</sequence>
<dbReference type="EMBL" id="FNXT01000744">
    <property type="protein sequence ID" value="SZX66792.1"/>
    <property type="molecule type" value="Genomic_DNA"/>
</dbReference>
<reference evidence="2 3" key="1">
    <citation type="submission" date="2016-10" db="EMBL/GenBank/DDBJ databases">
        <authorList>
            <person name="Cai Z."/>
        </authorList>
    </citation>
    <scope>NUCLEOTIDE SEQUENCE [LARGE SCALE GENOMIC DNA]</scope>
</reference>
<protein>
    <submittedName>
        <fullName evidence="2">Uncharacterized protein</fullName>
    </submittedName>
</protein>
<evidence type="ECO:0000313" key="1">
    <source>
        <dbReference type="EMBL" id="SZX66792.1"/>
    </source>
</evidence>
<name>A0A383WI21_TETOB</name>
<gene>
    <name evidence="2" type="ORF">BQ4739_LOCUS17446</name>
    <name evidence="1" type="ORF">BQ4739_LOCUS7200</name>
</gene>
<organism evidence="2 3">
    <name type="scientific">Tetradesmus obliquus</name>
    <name type="common">Green alga</name>
    <name type="synonym">Acutodesmus obliquus</name>
    <dbReference type="NCBI Taxonomy" id="3088"/>
    <lineage>
        <taxon>Eukaryota</taxon>
        <taxon>Viridiplantae</taxon>
        <taxon>Chlorophyta</taxon>
        <taxon>core chlorophytes</taxon>
        <taxon>Chlorophyceae</taxon>
        <taxon>CS clade</taxon>
        <taxon>Sphaeropleales</taxon>
        <taxon>Scenedesmaceae</taxon>
        <taxon>Tetradesmus</taxon>
    </lineage>
</organism>
<dbReference type="EMBL" id="FNXT01001273">
    <property type="protein sequence ID" value="SZX77100.1"/>
    <property type="molecule type" value="Genomic_DNA"/>
</dbReference>
<proteinExistence type="predicted"/>
<dbReference type="Proteomes" id="UP000256970">
    <property type="component" value="Unassembled WGS sequence"/>
</dbReference>
<dbReference type="AlphaFoldDB" id="A0A383WI21"/>